<evidence type="ECO:0000256" key="2">
    <source>
        <dbReference type="ARBA" id="ARBA00022679"/>
    </source>
</evidence>
<feature type="domain" description="Integrase catalytic" evidence="10">
    <location>
        <begin position="1335"/>
        <end position="1497"/>
    </location>
</feature>
<dbReference type="InterPro" id="IPR016197">
    <property type="entry name" value="Chromo-like_dom_sf"/>
</dbReference>
<dbReference type="Proteomes" id="UP000242877">
    <property type="component" value="Unassembled WGS sequence"/>
</dbReference>
<keyword evidence="6" id="KW-0694">RNA-binding</keyword>
<evidence type="ECO:0000256" key="6">
    <source>
        <dbReference type="ARBA" id="ARBA00022884"/>
    </source>
</evidence>
<dbReference type="Gene3D" id="2.40.70.10">
    <property type="entry name" value="Acid Proteases"/>
    <property type="match status" value="1"/>
</dbReference>
<evidence type="ECO:0000256" key="3">
    <source>
        <dbReference type="ARBA" id="ARBA00022695"/>
    </source>
</evidence>
<reference evidence="11 12" key="1">
    <citation type="journal article" date="2016" name="Genome Biol. Evol.">
        <title>Divergent and convergent evolution of fungal pathogenicity.</title>
        <authorList>
            <person name="Shang Y."/>
            <person name="Xiao G."/>
            <person name="Zheng P."/>
            <person name="Cen K."/>
            <person name="Zhan S."/>
            <person name="Wang C."/>
        </authorList>
    </citation>
    <scope>NUCLEOTIDE SEQUENCE [LARGE SCALE GENOMIC DNA]</scope>
    <source>
        <strain evidence="11 12">ARSEF 7405</strain>
    </source>
</reference>
<dbReference type="CDD" id="cd00303">
    <property type="entry name" value="retropepsin_like"/>
    <property type="match status" value="1"/>
</dbReference>
<keyword evidence="3" id="KW-0548">Nucleotidyltransferase</keyword>
<sequence>MITRLQKGKAQANDMPHETDNSDAAPGETTPVTNSVAQNAPPSSDDNELETSVADPTSAPPLPASELDNLPSAVRDHLDALQQELSRLKQQASLKRDLEAPPDSASPPRHRQRTDTAVPQPPTSSSVDTLPTQTEPANELNTSSLAFAPASATGVPNIQPGVDLDALLLERRTFRVKRSGDPSDKLDGKDRRAYKPWKRAILHKIADNLPAILYHHEQVNYALSQLSGDLLYTMSHWVTNHPDCLFPDFINEMEGFLAIPLLQSDARREIEKTRQKQTENVTELYLRLTPFFTDANLSVDEQIDKFFIALRKNLSTQLACKVYSSLETLRDDAQRLENRLHDLETTQGKIFYSQPAKTAGSYKTSITGPNLSDEHRASNRHFGPVVDKPARWSGPCQGDAPALRLSILASTPTDLRTQTSLLPDIPHMCFSARVSRLSDDFNINTTTFLDSGATGNFVSSDFAALHSLPLYPLSSPLSLKAADDSIICQIQSFTQFTFILGPHSEVLSFYVAPVPIYSIVIGLPWLALHNPLIDWVQRTLTFQPDICYPKGCISSCKPLSIQARAKDPGPPPQPSVSIDMLSAEEFFTEACATDSETFLFLHTNRDASPTTYLQSLSTVQPLADKSTATTIDCLKLAAAITDQDLKKHMDGPPEYSLEELKQRVPAEYHDFLDVFSRELADTLPKHGPEDHRIDLIPGSVPPCTKNSRPMPPQHLEALRKYLAKESAKGYIRPSNSPAAAPVLVIRKPHGGIRVCVDYRGLNAITIKTRCAMPLLSDTLNSLQGAIIFSAMDIVHAFNRLRIAAGHEWLTSFITRYGQFEYLVMPFGLCNAPSTFQAYINRSLQDYIDNFCSAYIDDIIVFSKSLQEHRNHIKKVLLRLRDRKLYLDIDKCSFHQEEITYLGVLVSRYGLRIHPDKLEAIKSWRVPRSVHDVQVFNGFVNFFRRFLPGSAQLLAPLYDLTKGEVYTKPSGKRGLKYNTFVWSDACDHAFQKIKELLVSAPVLAHYNPDKPTWVETDASNFVVAGVLSQEDHKGSLRPIAYYSRKLKGAELNYCIYDRELLAIVRAFETWRPELLGVANPAKVVSDHQSLRYFMSTKQLSARQARWAEFLSQFNFQITYAPGSTQKADALTRRSQDIDDTAQKQRLTTLLSSDKIDPDLAASFAACWLAPITTESQSTTPTESINNDIAQDSSAQFDIIVSTIMERLQRATLEDDIFGIIISSITSGARRLPASVRRAGYHISLSDLELRNDLVLFKNKILVPPVDDIRLDLLYYFHSNPLFGHPGERIMFDNLLRSYYWPSMRRDCTRYVRNCHLCVRAKASNSMPQGFLHPLPVSEQPWLDVTMDLIESLPPCTRKNRTFSHIWVAVCRLTKDKIIEPLTSKSDSELIEVFHRRLTTCHGAPMSVVCDRAQAFMSSKFTDYCKQHSIKIDHSSADHLQTDGQTEIVNKSIKNYLRATVNHLQDNWVDVLPDAEFVWRNSVCRSTGMSPFFAIHGFNARTPLSHPTLLNNRQTLPPPSEIVSRRSTLNQLLYRNLLWAQDEQAFYANAHRTQQPLFRVGDLVFVKSLQRAEDRPSHSLSHKRDGPWPIIRIIDNKAFQIALPEYLSQRGVSPIFSPDRLTLSYSNPFPGQRNEAPPPSATMDNHQEWILDEIIDCRVTRSNDHEYKATFVGWPTWNSNPPWQHWTNFQHWTDKILAFHARHPHKPSPPQFFLEPQQ</sequence>
<dbReference type="Pfam" id="PF17921">
    <property type="entry name" value="Integrase_H2C2"/>
    <property type="match status" value="1"/>
</dbReference>
<dbReference type="Pfam" id="PF08284">
    <property type="entry name" value="RVP_2"/>
    <property type="match status" value="1"/>
</dbReference>
<dbReference type="Gene3D" id="3.30.70.270">
    <property type="match status" value="2"/>
</dbReference>
<dbReference type="Gene3D" id="1.10.340.70">
    <property type="match status" value="1"/>
</dbReference>
<comment type="caution">
    <text evidence="11">The sequence shown here is derived from an EMBL/GenBank/DDBJ whole genome shotgun (WGS) entry which is preliminary data.</text>
</comment>
<dbReference type="GO" id="GO:0004519">
    <property type="term" value="F:endonuclease activity"/>
    <property type="evidence" value="ECO:0007669"/>
    <property type="project" value="UniProtKB-KW"/>
</dbReference>
<dbReference type="GO" id="GO:0005634">
    <property type="term" value="C:nucleus"/>
    <property type="evidence" value="ECO:0007669"/>
    <property type="project" value="UniProtKB-ARBA"/>
</dbReference>
<dbReference type="OrthoDB" id="3561256at2759"/>
<dbReference type="CDD" id="cd09274">
    <property type="entry name" value="RNase_HI_RT_Ty3"/>
    <property type="match status" value="1"/>
</dbReference>
<evidence type="ECO:0000256" key="1">
    <source>
        <dbReference type="ARBA" id="ARBA00011353"/>
    </source>
</evidence>
<dbReference type="PANTHER" id="PTHR37984:SF5">
    <property type="entry name" value="PROTEIN NYNRIN-LIKE"/>
    <property type="match status" value="1"/>
</dbReference>
<keyword evidence="7" id="KW-0511">Multifunctional enzyme</keyword>
<evidence type="ECO:0000256" key="5">
    <source>
        <dbReference type="ARBA" id="ARBA00022759"/>
    </source>
</evidence>
<evidence type="ECO:0000256" key="7">
    <source>
        <dbReference type="ARBA" id="ARBA00023268"/>
    </source>
</evidence>
<dbReference type="FunFam" id="3.30.70.270:FF:000020">
    <property type="entry name" value="Transposon Tf2-6 polyprotein-like Protein"/>
    <property type="match status" value="1"/>
</dbReference>
<evidence type="ECO:0000313" key="11">
    <source>
        <dbReference type="EMBL" id="KZZ87013.1"/>
    </source>
</evidence>
<dbReference type="InterPro" id="IPR041577">
    <property type="entry name" value="RT_RNaseH_2"/>
</dbReference>
<dbReference type="PANTHER" id="PTHR37984">
    <property type="entry name" value="PROTEIN CBG26694"/>
    <property type="match status" value="1"/>
</dbReference>
<dbReference type="CDD" id="cd01647">
    <property type="entry name" value="RT_LTR"/>
    <property type="match status" value="1"/>
</dbReference>
<feature type="compositionally biased region" description="Polar residues" evidence="8">
    <location>
        <begin position="83"/>
        <end position="93"/>
    </location>
</feature>
<evidence type="ECO:0000256" key="8">
    <source>
        <dbReference type="SAM" id="MobiDB-lite"/>
    </source>
</evidence>
<dbReference type="SUPFAM" id="SSF54160">
    <property type="entry name" value="Chromo domain-like"/>
    <property type="match status" value="1"/>
</dbReference>
<comment type="subunit">
    <text evidence="1">Component of the NuA4 histone acetyltransferase complex.</text>
</comment>
<evidence type="ECO:0000256" key="4">
    <source>
        <dbReference type="ARBA" id="ARBA00022722"/>
    </source>
</evidence>
<keyword evidence="2" id="KW-0808">Transferase</keyword>
<proteinExistence type="predicted"/>
<dbReference type="SUPFAM" id="SSF53098">
    <property type="entry name" value="Ribonuclease H-like"/>
    <property type="match status" value="1"/>
</dbReference>
<protein>
    <submittedName>
        <fullName evidence="11">Ribonuclease H-like protein</fullName>
    </submittedName>
</protein>
<evidence type="ECO:0000259" key="10">
    <source>
        <dbReference type="PROSITE" id="PS50994"/>
    </source>
</evidence>
<gene>
    <name evidence="11" type="ORF">AAP_05959</name>
</gene>
<keyword evidence="5" id="KW-0255">Endonuclease</keyword>
<dbReference type="InterPro" id="IPR000477">
    <property type="entry name" value="RT_dom"/>
</dbReference>
<dbReference type="InterPro" id="IPR012337">
    <property type="entry name" value="RNaseH-like_sf"/>
</dbReference>
<feature type="compositionally biased region" description="Polar residues" evidence="8">
    <location>
        <begin position="123"/>
        <end position="137"/>
    </location>
</feature>
<feature type="region of interest" description="Disordered" evidence="8">
    <location>
        <begin position="1"/>
        <end position="137"/>
    </location>
</feature>
<dbReference type="Gene3D" id="3.10.10.10">
    <property type="entry name" value="HIV Type 1 Reverse Transcriptase, subunit A, domain 1"/>
    <property type="match status" value="1"/>
</dbReference>
<dbReference type="GO" id="GO:0003723">
    <property type="term" value="F:RNA binding"/>
    <property type="evidence" value="ECO:0007669"/>
    <property type="project" value="UniProtKB-KW"/>
</dbReference>
<dbReference type="PROSITE" id="PS50878">
    <property type="entry name" value="RT_POL"/>
    <property type="match status" value="1"/>
</dbReference>
<dbReference type="InterPro" id="IPR036397">
    <property type="entry name" value="RNaseH_sf"/>
</dbReference>
<dbReference type="GO" id="GO:0016779">
    <property type="term" value="F:nucleotidyltransferase activity"/>
    <property type="evidence" value="ECO:0007669"/>
    <property type="project" value="UniProtKB-KW"/>
</dbReference>
<dbReference type="InterPro" id="IPR021109">
    <property type="entry name" value="Peptidase_aspartic_dom_sf"/>
</dbReference>
<dbReference type="PROSITE" id="PS50994">
    <property type="entry name" value="INTEGRASE"/>
    <property type="match status" value="1"/>
</dbReference>
<dbReference type="Pfam" id="PF17919">
    <property type="entry name" value="RT_RNaseH_2"/>
    <property type="match status" value="1"/>
</dbReference>
<dbReference type="InterPro" id="IPR043502">
    <property type="entry name" value="DNA/RNA_pol_sf"/>
</dbReference>
<keyword evidence="12" id="KW-1185">Reference proteome</keyword>
<dbReference type="InterPro" id="IPR041588">
    <property type="entry name" value="Integrase_H2C2"/>
</dbReference>
<feature type="compositionally biased region" description="Polar residues" evidence="8">
    <location>
        <begin position="30"/>
        <end position="44"/>
    </location>
</feature>
<feature type="domain" description="Reverse transcriptase" evidence="9">
    <location>
        <begin position="726"/>
        <end position="905"/>
    </location>
</feature>
<dbReference type="Gene3D" id="3.30.420.10">
    <property type="entry name" value="Ribonuclease H-like superfamily/Ribonuclease H"/>
    <property type="match status" value="1"/>
</dbReference>
<dbReference type="GO" id="GO:0015074">
    <property type="term" value="P:DNA integration"/>
    <property type="evidence" value="ECO:0007669"/>
    <property type="project" value="InterPro"/>
</dbReference>
<evidence type="ECO:0000313" key="12">
    <source>
        <dbReference type="Proteomes" id="UP000242877"/>
    </source>
</evidence>
<evidence type="ECO:0000259" key="9">
    <source>
        <dbReference type="PROSITE" id="PS50878"/>
    </source>
</evidence>
<dbReference type="EMBL" id="AZGZ01000040">
    <property type="protein sequence ID" value="KZZ87013.1"/>
    <property type="molecule type" value="Genomic_DNA"/>
</dbReference>
<keyword evidence="4" id="KW-0540">Nuclease</keyword>
<name>A0A162I0G6_9EURO</name>
<dbReference type="InterPro" id="IPR043128">
    <property type="entry name" value="Rev_trsase/Diguanyl_cyclase"/>
</dbReference>
<accession>A0A162I0G6</accession>
<organism evidence="11 12">
    <name type="scientific">Ascosphaera apis ARSEF 7405</name>
    <dbReference type="NCBI Taxonomy" id="392613"/>
    <lineage>
        <taxon>Eukaryota</taxon>
        <taxon>Fungi</taxon>
        <taxon>Dikarya</taxon>
        <taxon>Ascomycota</taxon>
        <taxon>Pezizomycotina</taxon>
        <taxon>Eurotiomycetes</taxon>
        <taxon>Eurotiomycetidae</taxon>
        <taxon>Onygenales</taxon>
        <taxon>Ascosphaeraceae</taxon>
        <taxon>Ascosphaera</taxon>
    </lineage>
</organism>
<dbReference type="InterPro" id="IPR001584">
    <property type="entry name" value="Integrase_cat-core"/>
</dbReference>
<dbReference type="InterPro" id="IPR050951">
    <property type="entry name" value="Retrovirus_Pol_polyprotein"/>
</dbReference>
<dbReference type="VEuPathDB" id="FungiDB:AAP_05959"/>
<keyword evidence="5" id="KW-0378">Hydrolase</keyword>
<dbReference type="SUPFAM" id="SSF56672">
    <property type="entry name" value="DNA/RNA polymerases"/>
    <property type="match status" value="1"/>
</dbReference>
<dbReference type="Pfam" id="PF00078">
    <property type="entry name" value="RVT_1"/>
    <property type="match status" value="1"/>
</dbReference>